<evidence type="ECO:0000256" key="1">
    <source>
        <dbReference type="SAM" id="SignalP"/>
    </source>
</evidence>
<organism evidence="2">
    <name type="scientific">Amblyomma triste</name>
    <name type="common">Neotropical tick</name>
    <dbReference type="NCBI Taxonomy" id="251400"/>
    <lineage>
        <taxon>Eukaryota</taxon>
        <taxon>Metazoa</taxon>
        <taxon>Ecdysozoa</taxon>
        <taxon>Arthropoda</taxon>
        <taxon>Chelicerata</taxon>
        <taxon>Arachnida</taxon>
        <taxon>Acari</taxon>
        <taxon>Parasitiformes</taxon>
        <taxon>Ixodida</taxon>
        <taxon>Ixodoidea</taxon>
        <taxon>Ixodidae</taxon>
        <taxon>Amblyomminae</taxon>
        <taxon>Amblyomma</taxon>
    </lineage>
</organism>
<evidence type="ECO:0000313" key="2">
    <source>
        <dbReference type="EMBL" id="JAC27745.1"/>
    </source>
</evidence>
<dbReference type="AlphaFoldDB" id="A0A023G4F4"/>
<dbReference type="EMBL" id="GBBM01007673">
    <property type="protein sequence ID" value="JAC27745.1"/>
    <property type="molecule type" value="mRNA"/>
</dbReference>
<feature type="signal peptide" evidence="1">
    <location>
        <begin position="1"/>
        <end position="18"/>
    </location>
</feature>
<sequence>MKVLAIFTVAVLLCGTTAQVPAKKKPLLFCVLPDQFRIASLECLWKHTNRHVQELIIQILTKRQWGVTQFANGLCNPYEIYNLKAYFKKPKQRKLLKEAIEQAEVCMAYIIKYFINRQQ</sequence>
<name>A0A023G4F4_AMBTT</name>
<reference evidence="2" key="1">
    <citation type="submission" date="2014-03" db="EMBL/GenBank/DDBJ databases">
        <title>The sialotranscriptome of Amblyomma triste, Amblyomma parvum and Amblyomma cajennense ticks, uncovered by 454-based RNA-seq.</title>
        <authorList>
            <person name="Garcia G.R."/>
            <person name="Gardinassi L.G."/>
            <person name="Ribeiro J.M."/>
            <person name="Anatriello E."/>
            <person name="Ferreira B.R."/>
            <person name="Moreira H.N."/>
            <person name="Mafra C."/>
            <person name="Olegario M.M."/>
            <person name="Szabo P.J."/>
            <person name="Miranda-Santos I.K."/>
            <person name="Maruyama S.R."/>
        </authorList>
    </citation>
    <scope>NUCLEOTIDE SEQUENCE</scope>
    <source>
        <strain evidence="2">Mato Grasso do Sul</strain>
        <tissue evidence="2">Salivary glands</tissue>
    </source>
</reference>
<proteinExistence type="evidence at transcript level"/>
<accession>A0A023G4F4</accession>
<keyword evidence="1" id="KW-0732">Signal</keyword>
<feature type="chain" id="PRO_5001521662" evidence="1">
    <location>
        <begin position="19"/>
        <end position="119"/>
    </location>
</feature>
<protein>
    <submittedName>
        <fullName evidence="2">Putative secreted protein</fullName>
    </submittedName>
</protein>